<dbReference type="AlphaFoldDB" id="A0A1E3W6G9"/>
<evidence type="ECO:0000313" key="4">
    <source>
        <dbReference type="Proteomes" id="UP000094501"/>
    </source>
</evidence>
<reference evidence="3 4" key="1">
    <citation type="journal article" date="2016" name="Environ. Microbiol.">
        <title>New Methyloceanibacter diversity from North Sea sediments includes methanotroph containing solely the soluble methane monooxygenase.</title>
        <authorList>
            <person name="Vekeman B."/>
            <person name="Kerckhof F.M."/>
            <person name="Cremers G."/>
            <person name="de Vos P."/>
            <person name="Vandamme P."/>
            <person name="Boon N."/>
            <person name="Op den Camp H.J."/>
            <person name="Heylen K."/>
        </authorList>
    </citation>
    <scope>NUCLEOTIDE SEQUENCE [LARGE SCALE GENOMIC DNA]</scope>
    <source>
        <strain evidence="3 4">R-67174</strain>
    </source>
</reference>
<dbReference type="EMBL" id="LPWG01000002">
    <property type="protein sequence ID" value="ODS01092.1"/>
    <property type="molecule type" value="Genomic_DNA"/>
</dbReference>
<dbReference type="RefSeq" id="WP_069435937.1">
    <property type="nucleotide sequence ID" value="NZ_LPWG01000002.1"/>
</dbReference>
<gene>
    <name evidence="3" type="ORF">AUC68_11975</name>
</gene>
<dbReference type="Pfam" id="PF06904">
    <property type="entry name" value="Extensin-like_C"/>
    <property type="match status" value="1"/>
</dbReference>
<dbReference type="PROSITE" id="PS51257">
    <property type="entry name" value="PROKAR_LIPOPROTEIN"/>
    <property type="match status" value="1"/>
</dbReference>
<dbReference type="Proteomes" id="UP000094501">
    <property type="component" value="Unassembled WGS sequence"/>
</dbReference>
<comment type="caution">
    <text evidence="3">The sequence shown here is derived from an EMBL/GenBank/DDBJ whole genome shotgun (WGS) entry which is preliminary data.</text>
</comment>
<protein>
    <recommendedName>
        <fullName evidence="2">Extensin-like C-terminal domain-containing protein</fullName>
    </recommendedName>
</protein>
<organism evidence="3 4">
    <name type="scientific">Methyloceanibacter methanicus</name>
    <dbReference type="NCBI Taxonomy" id="1774968"/>
    <lineage>
        <taxon>Bacteria</taxon>
        <taxon>Pseudomonadati</taxon>
        <taxon>Pseudomonadota</taxon>
        <taxon>Alphaproteobacteria</taxon>
        <taxon>Hyphomicrobiales</taxon>
        <taxon>Hyphomicrobiaceae</taxon>
        <taxon>Methyloceanibacter</taxon>
    </lineage>
</organism>
<dbReference type="InterPro" id="IPR009683">
    <property type="entry name" value="Extensin-like_C"/>
</dbReference>
<feature type="region of interest" description="Disordered" evidence="1">
    <location>
        <begin position="243"/>
        <end position="271"/>
    </location>
</feature>
<feature type="domain" description="Extensin-like C-terminal" evidence="2">
    <location>
        <begin position="42"/>
        <end position="225"/>
    </location>
</feature>
<evidence type="ECO:0000256" key="1">
    <source>
        <dbReference type="SAM" id="MobiDB-lite"/>
    </source>
</evidence>
<proteinExistence type="predicted"/>
<dbReference type="STRING" id="1774968.AUC68_11975"/>
<keyword evidence="4" id="KW-1185">Reference proteome</keyword>
<evidence type="ECO:0000259" key="2">
    <source>
        <dbReference type="Pfam" id="PF06904"/>
    </source>
</evidence>
<sequence length="271" mass="28926">MLGARIAYPAAALAAAVFLSSCGGGGVPHDSRAEWRDRAEAKCMASGHVRASSYVTQVSSIRGRSACGILAPLRVSAALGGRVQISPPATIGCPMTAALDRWIHNSVQRAAMRQFRQPVVEIKQISSYSCRGRNGRTTGKLSEHSFGNALDIAGFTLADGRTITVVKGWWRGSQREKAFLREAFAGACREFYTVLGPGSDRAHYNHFHVDLLVTNVSKGGGHYCRPQPKSGLFAAVEDDDPVSTASVKPIPFTGPRESTPQVPAFTLGPSD</sequence>
<evidence type="ECO:0000313" key="3">
    <source>
        <dbReference type="EMBL" id="ODS01092.1"/>
    </source>
</evidence>
<dbReference type="OrthoDB" id="9809788at2"/>
<name>A0A1E3W6G9_9HYPH</name>
<accession>A0A1E3W6G9</accession>